<sequence length="384" mass="44018">MDQEFESLAGLIMHALGELDDRRTDQGKYVLRYLVFGATHTSLEKFETTVLRTKDLPLLHHHVSKLCAVLDPASIGSDTDHRLREALKILPHVDHCVHQINATIASLWDSPKPEDSEQDTTEWTVQRCHRLISMYKVVLSMLSRLLGEFETFLTHFIPDDPTSATPGDRLISHPVRDVQQFTLTHCIEWLNESNAGELEKRWQCLIASLAHVLRNLIEFSFDIKDIQEQTIIREQIQRLVPVVKLSRVLMKKLRNLARSQRRFISHTNLKVLEALQDATQDLPNCLHDISRTLYCPRPHVPMLTQSMSSLARLFDKIKVILNQHVDLLDPATYEPQAARQTCREWSQLWMSQYDLALENSLLDEVTTPDHGASNSAANVAFNQS</sequence>
<dbReference type="AlphaFoldDB" id="A0A2N5T5Q7"/>
<accession>A0A2N5T5Q7</accession>
<organism evidence="1 2">
    <name type="scientific">Puccinia coronata f. sp. avenae</name>
    <dbReference type="NCBI Taxonomy" id="200324"/>
    <lineage>
        <taxon>Eukaryota</taxon>
        <taxon>Fungi</taxon>
        <taxon>Dikarya</taxon>
        <taxon>Basidiomycota</taxon>
        <taxon>Pucciniomycotina</taxon>
        <taxon>Pucciniomycetes</taxon>
        <taxon>Pucciniales</taxon>
        <taxon>Pucciniaceae</taxon>
        <taxon>Puccinia</taxon>
    </lineage>
</organism>
<evidence type="ECO:0000313" key="2">
    <source>
        <dbReference type="Proteomes" id="UP000235392"/>
    </source>
</evidence>
<evidence type="ECO:0000313" key="1">
    <source>
        <dbReference type="EMBL" id="PLW20804.1"/>
    </source>
</evidence>
<reference evidence="1 2" key="1">
    <citation type="submission" date="2017-11" db="EMBL/GenBank/DDBJ databases">
        <title>De novo assembly and phasing of dikaryotic genomes from two isolates of Puccinia coronata f. sp. avenae, the causal agent of oat crown rust.</title>
        <authorList>
            <person name="Miller M.E."/>
            <person name="Zhang Y."/>
            <person name="Omidvar V."/>
            <person name="Sperschneider J."/>
            <person name="Schwessinger B."/>
            <person name="Raley C."/>
            <person name="Palmer J.M."/>
            <person name="Garnica D."/>
            <person name="Upadhyaya N."/>
            <person name="Rathjen J."/>
            <person name="Taylor J.M."/>
            <person name="Park R.F."/>
            <person name="Dodds P.N."/>
            <person name="Hirsch C.D."/>
            <person name="Kianian S.F."/>
            <person name="Figueroa M."/>
        </authorList>
    </citation>
    <scope>NUCLEOTIDE SEQUENCE [LARGE SCALE GENOMIC DNA]</scope>
    <source>
        <strain evidence="1">12SD80</strain>
    </source>
</reference>
<dbReference type="EMBL" id="PGCI01000693">
    <property type="protein sequence ID" value="PLW20804.1"/>
    <property type="molecule type" value="Genomic_DNA"/>
</dbReference>
<comment type="caution">
    <text evidence="1">The sequence shown here is derived from an EMBL/GenBank/DDBJ whole genome shotgun (WGS) entry which is preliminary data.</text>
</comment>
<protein>
    <submittedName>
        <fullName evidence="1">Uncharacterized protein</fullName>
    </submittedName>
</protein>
<dbReference type="PANTHER" id="PTHR33069:SF3">
    <property type="entry name" value="DYNEIN HEAVY CHAIN TAIL DOMAIN-CONTAINING PROTEIN"/>
    <property type="match status" value="1"/>
</dbReference>
<gene>
    <name evidence="1" type="ORF">PCASD_13579</name>
</gene>
<dbReference type="PANTHER" id="PTHR33069">
    <property type="entry name" value="CHROMOSOME 7, WHOLE GENOME SHOTGUN SEQUENCE-RELATED"/>
    <property type="match status" value="1"/>
</dbReference>
<proteinExistence type="predicted"/>
<dbReference type="Proteomes" id="UP000235392">
    <property type="component" value="Unassembled WGS sequence"/>
</dbReference>
<name>A0A2N5T5Q7_9BASI</name>